<dbReference type="Pfam" id="PF13616">
    <property type="entry name" value="Rotamase_3"/>
    <property type="match status" value="1"/>
</dbReference>
<evidence type="ECO:0000259" key="2">
    <source>
        <dbReference type="PROSITE" id="PS50198"/>
    </source>
</evidence>
<keyword evidence="4" id="KW-1185">Reference proteome</keyword>
<dbReference type="OrthoDB" id="1348210at2"/>
<name>A0A506PI39_9FLAO</name>
<reference evidence="3 4" key="1">
    <citation type="submission" date="2019-06" db="EMBL/GenBank/DDBJ databases">
        <title>Flavobacteriaceae Paucihalobacterium erythroidium CWB-1, complete genome.</title>
        <authorList>
            <person name="Wu S."/>
        </authorList>
    </citation>
    <scope>NUCLEOTIDE SEQUENCE [LARGE SCALE GENOMIC DNA]</scope>
    <source>
        <strain evidence="3 4">CWB-1</strain>
    </source>
</reference>
<dbReference type="Gene3D" id="3.10.50.40">
    <property type="match status" value="1"/>
</dbReference>
<organism evidence="3 4">
    <name type="scientific">Paucihalobacter ruber</name>
    <dbReference type="NCBI Taxonomy" id="2567861"/>
    <lineage>
        <taxon>Bacteria</taxon>
        <taxon>Pseudomonadati</taxon>
        <taxon>Bacteroidota</taxon>
        <taxon>Flavobacteriia</taxon>
        <taxon>Flavobacteriales</taxon>
        <taxon>Flavobacteriaceae</taxon>
        <taxon>Paucihalobacter</taxon>
    </lineage>
</organism>
<feature type="domain" description="PpiC" evidence="2">
    <location>
        <begin position="90"/>
        <end position="162"/>
    </location>
</feature>
<dbReference type="EMBL" id="VHIQ01000004">
    <property type="protein sequence ID" value="TPV33481.1"/>
    <property type="molecule type" value="Genomic_DNA"/>
</dbReference>
<dbReference type="InterPro" id="IPR046357">
    <property type="entry name" value="PPIase_dom_sf"/>
</dbReference>
<dbReference type="InterPro" id="IPR000297">
    <property type="entry name" value="PPIase_PpiC"/>
</dbReference>
<proteinExistence type="predicted"/>
<dbReference type="RefSeq" id="WP_140990443.1">
    <property type="nucleotide sequence ID" value="NZ_VHIQ01000004.1"/>
</dbReference>
<evidence type="ECO:0000256" key="1">
    <source>
        <dbReference type="PROSITE-ProRule" id="PRU00278"/>
    </source>
</evidence>
<evidence type="ECO:0000313" key="4">
    <source>
        <dbReference type="Proteomes" id="UP000317332"/>
    </source>
</evidence>
<dbReference type="AlphaFoldDB" id="A0A506PI39"/>
<comment type="caution">
    <text evidence="3">The sequence shown here is derived from an EMBL/GenBank/DDBJ whole genome shotgun (WGS) entry which is preliminary data.</text>
</comment>
<accession>A0A506PI39</accession>
<dbReference type="GO" id="GO:0003755">
    <property type="term" value="F:peptidyl-prolyl cis-trans isomerase activity"/>
    <property type="evidence" value="ECO:0007669"/>
    <property type="project" value="UniProtKB-KW"/>
</dbReference>
<keyword evidence="1" id="KW-0413">Isomerase</keyword>
<sequence length="207" mass="24260">MKYLLIFIFAFNLVTYSQDNVETEIDSINSLDRAESFTKTYGNAAIVTFNKEKHNTSLSRELFDRPLFGKKVYENNIEKTTYKIIDRYKIPYYRLSYIFLDGTSLSKPEIDNKRRMIIAQYKAGIPFADLAGQYSMDQNAKRGGDLGWVTHGDLTKEFEEKVLIDNQTNDIYSVDIPERNWYYVILQTHQPKLIEEIKVLKHTQSVR</sequence>
<dbReference type="Proteomes" id="UP000317332">
    <property type="component" value="Unassembled WGS sequence"/>
</dbReference>
<evidence type="ECO:0000313" key="3">
    <source>
        <dbReference type="EMBL" id="TPV33481.1"/>
    </source>
</evidence>
<protein>
    <recommendedName>
        <fullName evidence="2">PpiC domain-containing protein</fullName>
    </recommendedName>
</protein>
<gene>
    <name evidence="3" type="ORF">FJ651_10380</name>
</gene>
<keyword evidence="1" id="KW-0697">Rotamase</keyword>
<dbReference type="SUPFAM" id="SSF54534">
    <property type="entry name" value="FKBP-like"/>
    <property type="match status" value="1"/>
</dbReference>
<dbReference type="PROSITE" id="PS50198">
    <property type="entry name" value="PPIC_PPIASE_2"/>
    <property type="match status" value="1"/>
</dbReference>